<evidence type="ECO:0000313" key="2">
    <source>
        <dbReference type="Proteomes" id="UP000630864"/>
    </source>
</evidence>
<gene>
    <name evidence="1" type="ORF">PSE10A_11200</name>
</gene>
<reference evidence="1" key="1">
    <citation type="submission" date="2020-09" db="EMBL/GenBank/DDBJ databases">
        <title>Pseudomonas syringae pv. eriobotryae genome sequence causing loquat canker disease.</title>
        <authorList>
            <person name="Fukuda S."/>
            <person name="Tashiro H."/>
            <person name="Nagano Y."/>
        </authorList>
    </citation>
    <scope>NUCLEOTIDE SEQUENCE</scope>
    <source>
        <strain evidence="1">AM001</strain>
    </source>
</reference>
<proteinExistence type="predicted"/>
<dbReference type="Proteomes" id="UP000630864">
    <property type="component" value="Unassembled WGS sequence"/>
</dbReference>
<evidence type="ECO:0000313" key="1">
    <source>
        <dbReference type="EMBL" id="GFZ58609.1"/>
    </source>
</evidence>
<accession>A0A9P3EB44</accession>
<comment type="caution">
    <text evidence="1">The sequence shown here is derived from an EMBL/GenBank/DDBJ whole genome shotgun (WGS) entry which is preliminary data.</text>
</comment>
<sequence>MVTEFAFDTHFFDSKSLTTAGQSAVHDSILQMWRDYGVLVLNAKKFDTTLDLIKKISDQIPTALERSSRIQPYFDNRKRLGRFL</sequence>
<dbReference type="EMBL" id="BMZW01000004">
    <property type="protein sequence ID" value="GFZ58609.1"/>
    <property type="molecule type" value="Genomic_DNA"/>
</dbReference>
<protein>
    <submittedName>
        <fullName evidence="1">Uncharacterized protein</fullName>
    </submittedName>
</protein>
<name>A0A9P3EB44_PSEA0</name>
<dbReference type="AlphaFoldDB" id="A0A9P3EB44"/>
<organism evidence="1 2">
    <name type="scientific">Pseudomonas amygdali pv. eriobotryae</name>
    <dbReference type="NCBI Taxonomy" id="129137"/>
    <lineage>
        <taxon>Bacteria</taxon>
        <taxon>Pseudomonadati</taxon>
        <taxon>Pseudomonadota</taxon>
        <taxon>Gammaproteobacteria</taxon>
        <taxon>Pseudomonadales</taxon>
        <taxon>Pseudomonadaceae</taxon>
        <taxon>Pseudomonas</taxon>
        <taxon>Pseudomonas amygdali</taxon>
    </lineage>
</organism>